<organism evidence="4 5">
    <name type="scientific">Rhodococcus spelaei</name>
    <dbReference type="NCBI Taxonomy" id="2546320"/>
    <lineage>
        <taxon>Bacteria</taxon>
        <taxon>Bacillati</taxon>
        <taxon>Actinomycetota</taxon>
        <taxon>Actinomycetes</taxon>
        <taxon>Mycobacteriales</taxon>
        <taxon>Nocardiaceae</taxon>
        <taxon>Rhodococcus</taxon>
    </lineage>
</organism>
<dbReference type="Gene3D" id="2.60.40.1240">
    <property type="match status" value="1"/>
</dbReference>
<dbReference type="EMBL" id="VIGH01000001">
    <property type="protein sequence ID" value="TQF74995.1"/>
    <property type="molecule type" value="Genomic_DNA"/>
</dbReference>
<feature type="domain" description="DUF4352" evidence="3">
    <location>
        <begin position="77"/>
        <end position="196"/>
    </location>
</feature>
<dbReference type="OrthoDB" id="4237360at2"/>
<evidence type="ECO:0000259" key="3">
    <source>
        <dbReference type="Pfam" id="PF11611"/>
    </source>
</evidence>
<evidence type="ECO:0000256" key="2">
    <source>
        <dbReference type="SAM" id="MobiDB-lite"/>
    </source>
</evidence>
<dbReference type="InterPro" id="IPR029050">
    <property type="entry name" value="Immunoprotect_excell_Ig-like"/>
</dbReference>
<reference evidence="4 5" key="1">
    <citation type="submission" date="2019-06" db="EMBL/GenBank/DDBJ databases">
        <title>Rhodococcus spaelei sp. nov., isolated from a cave.</title>
        <authorList>
            <person name="Lee S.D."/>
        </authorList>
    </citation>
    <scope>NUCLEOTIDE SEQUENCE [LARGE SCALE GENOMIC DNA]</scope>
    <source>
        <strain evidence="4 5">C9-5</strain>
    </source>
</reference>
<gene>
    <name evidence="4" type="ORF">FK531_02760</name>
</gene>
<evidence type="ECO:0000313" key="5">
    <source>
        <dbReference type="Proteomes" id="UP000316256"/>
    </source>
</evidence>
<dbReference type="InterPro" id="IPR029051">
    <property type="entry name" value="DUF4352"/>
</dbReference>
<evidence type="ECO:0000313" key="4">
    <source>
        <dbReference type="EMBL" id="TQF74995.1"/>
    </source>
</evidence>
<proteinExistence type="predicted"/>
<dbReference type="Pfam" id="PF11611">
    <property type="entry name" value="DUF4352"/>
    <property type="match status" value="1"/>
</dbReference>
<comment type="caution">
    <text evidence="4">The sequence shown here is derived from an EMBL/GenBank/DDBJ whole genome shotgun (WGS) entry which is preliminary data.</text>
</comment>
<keyword evidence="5" id="KW-1185">Reference proteome</keyword>
<accession>A0A541BRR0</accession>
<keyword evidence="1" id="KW-0732">Signal</keyword>
<sequence length="219" mass="22548">MPDCRQVLGRRVAGTGRTGGRSLVSLTGMRKMIVAALGVGVLLVAGCGSDGDSKSGMDLTSAPASGSGQGEPDLTLYKVGAPVSNGGVTVTVRSATSVPAISMASSAGEFADQAAPAGEKYVAVDAVVRNDSAAPFDLSCGKSIGNRLVDEQRHQFDIIASLDKVQGNPVCGVTLQQGSESPMKWVFAVPVDATPRAFGFYDTETQQPTEVKVVDLKTQ</sequence>
<dbReference type="AlphaFoldDB" id="A0A541BRR0"/>
<dbReference type="Proteomes" id="UP000316256">
    <property type="component" value="Unassembled WGS sequence"/>
</dbReference>
<evidence type="ECO:0000256" key="1">
    <source>
        <dbReference type="ARBA" id="ARBA00022729"/>
    </source>
</evidence>
<protein>
    <submittedName>
        <fullName evidence="4">DUF4352 domain-containing protein</fullName>
    </submittedName>
</protein>
<feature type="region of interest" description="Disordered" evidence="2">
    <location>
        <begin position="54"/>
        <end position="73"/>
    </location>
</feature>
<name>A0A541BRR0_9NOCA</name>